<dbReference type="GO" id="GO:0016887">
    <property type="term" value="F:ATP hydrolysis activity"/>
    <property type="evidence" value="ECO:0007669"/>
    <property type="project" value="InterPro"/>
</dbReference>
<evidence type="ECO:0000259" key="18">
    <source>
        <dbReference type="PROSITE" id="PS50893"/>
    </source>
</evidence>
<evidence type="ECO:0000256" key="6">
    <source>
        <dbReference type="ARBA" id="ARBA00022741"/>
    </source>
</evidence>
<keyword evidence="3" id="KW-1003">Cell membrane</keyword>
<evidence type="ECO:0000256" key="7">
    <source>
        <dbReference type="ARBA" id="ARBA00022840"/>
    </source>
</evidence>
<evidence type="ECO:0000313" key="20">
    <source>
        <dbReference type="EMBL" id="GAD79147.1"/>
    </source>
</evidence>
<comment type="similarity">
    <text evidence="14">Belongs to the ABC transporter superfamily. Cysteine exporter (TC 3.A.1.129.1) family.</text>
</comment>
<dbReference type="STRING" id="1219080.VEZ01S_08_01830"/>
<evidence type="ECO:0000256" key="11">
    <source>
        <dbReference type="ARBA" id="ARBA00023136"/>
    </source>
</evidence>
<dbReference type="EMBL" id="BATM01000008">
    <property type="protein sequence ID" value="GAD79147.1"/>
    <property type="molecule type" value="Genomic_DNA"/>
</dbReference>
<dbReference type="CDD" id="cd18585">
    <property type="entry name" value="ABC_6TM_CydC"/>
    <property type="match status" value="1"/>
</dbReference>
<dbReference type="RefSeq" id="WP_021712858.1">
    <property type="nucleotide sequence ID" value="NZ_BATM01000008.1"/>
</dbReference>
<dbReference type="SUPFAM" id="SSF90123">
    <property type="entry name" value="ABC transporter transmembrane region"/>
    <property type="match status" value="1"/>
</dbReference>
<dbReference type="SMART" id="SM00382">
    <property type="entry name" value="AAA"/>
    <property type="match status" value="1"/>
</dbReference>
<dbReference type="NCBIfam" id="NF008364">
    <property type="entry name" value="PRK11160.1"/>
    <property type="match status" value="1"/>
</dbReference>
<dbReference type="AlphaFoldDB" id="U3B0Z9"/>
<dbReference type="InterPro" id="IPR039421">
    <property type="entry name" value="Type_1_exporter"/>
</dbReference>
<evidence type="ECO:0000256" key="10">
    <source>
        <dbReference type="ARBA" id="ARBA00022989"/>
    </source>
</evidence>
<evidence type="ECO:0000256" key="5">
    <source>
        <dbReference type="ARBA" id="ARBA00022692"/>
    </source>
</evidence>
<feature type="transmembrane region" description="Helical" evidence="17">
    <location>
        <begin position="20"/>
        <end position="53"/>
    </location>
</feature>
<dbReference type="GO" id="GO:0034040">
    <property type="term" value="F:ATPase-coupled lipid transmembrane transporter activity"/>
    <property type="evidence" value="ECO:0007669"/>
    <property type="project" value="TreeGrafter"/>
</dbReference>
<feature type="transmembrane region" description="Helical" evidence="17">
    <location>
        <begin position="165"/>
        <end position="183"/>
    </location>
</feature>
<dbReference type="FunFam" id="1.20.1560.10:FF:000060">
    <property type="entry name" value="Cysteine/glutathione ABC transporter ATP-binding protein/permease CydC"/>
    <property type="match status" value="1"/>
</dbReference>
<dbReference type="SUPFAM" id="SSF52540">
    <property type="entry name" value="P-loop containing nucleoside triphosphate hydrolases"/>
    <property type="match status" value="1"/>
</dbReference>
<dbReference type="OrthoDB" id="9802264at2"/>
<evidence type="ECO:0000256" key="16">
    <source>
        <dbReference type="ARBA" id="ARBA00071411"/>
    </source>
</evidence>
<sequence length="578" mass="63598">MRELLPYLKLYKKHWFGLSLGMILGFLTLFASIGLLTLSGWFLSAAAVAGLTIARETFNYMLPGGAVRGFAMGRTAGRWGERVVSHNATFKLLTDLRVYFYQKLTPLIPGRIGVLRDADLLNRLIADVSAMDHVYLRLVSPVILSVLGIFCLSGFLIWFDRDIGLTLGVILMTLVLVWPVLFYKLGKGNGHKLTQNRADLRIRALDWIEGHNELLLFGAEKRYRDKIDQAQMALLSNQAINAHITGLANALLLMASGFTLILIMWMSADGVGSAGPSPLVALVVFATLASVELLMPIAGAFQYLGQTLASARRLNEVIGAEPEVQFPTYSEPRAAFDEGDAIQFNRVSFAYSNAEHTPLALNDVSLNIAKGNKVAILGKTGSGKSTLIQLLTRYWDVQQGHITIANQPLTSLSESELRSLISVVSQRVDILNGTLRDNLLIAKPQATDEELASTLANVGLGYLMDEPGLGQWLGDGGRQLSGGEKRRIGIARGILHNAPILLLDEPTEGLDRSTESQIMTLLEQHYQDKTVIFVTHRLVGLSQMDNIVILEQGEIVEQGRHQQLLSSQGRYYQLHQSL</sequence>
<feature type="domain" description="ABC transmembrane type-1" evidence="19">
    <location>
        <begin position="20"/>
        <end position="309"/>
    </location>
</feature>
<keyword evidence="2" id="KW-0813">Transport</keyword>
<dbReference type="InterPro" id="IPR036640">
    <property type="entry name" value="ABC1_TM_sf"/>
</dbReference>
<reference evidence="20 21" key="1">
    <citation type="submission" date="2013-09" db="EMBL/GenBank/DDBJ databases">
        <title>Whole genome shotgun sequence of Vibrio ezurae NBRC 102218.</title>
        <authorList>
            <person name="Yoshida I."/>
            <person name="Hosoyama A."/>
            <person name="Numata M."/>
            <person name="Hashimoto M."/>
            <person name="Hosoyama Y."/>
            <person name="Tsuchikane K."/>
            <person name="Noguchi M."/>
            <person name="Hirakata S."/>
            <person name="Ichikawa N."/>
            <person name="Ohji S."/>
            <person name="Yamazoe A."/>
            <person name="Fujita N."/>
        </authorList>
    </citation>
    <scope>NUCLEOTIDE SEQUENCE [LARGE SCALE GENOMIC DNA]</scope>
    <source>
        <strain evidence="20 21">NBRC 102218</strain>
    </source>
</reference>
<comment type="caution">
    <text evidence="20">The sequence shown here is derived from an EMBL/GenBank/DDBJ whole genome shotgun (WGS) entry which is preliminary data.</text>
</comment>
<evidence type="ECO:0000313" key="21">
    <source>
        <dbReference type="Proteomes" id="UP000016562"/>
    </source>
</evidence>
<dbReference type="Pfam" id="PF00664">
    <property type="entry name" value="ABC_membrane"/>
    <property type="match status" value="1"/>
</dbReference>
<gene>
    <name evidence="20" type="primary">cydC</name>
    <name evidence="20" type="ORF">VEZ01S_08_01830</name>
</gene>
<evidence type="ECO:0000259" key="19">
    <source>
        <dbReference type="PROSITE" id="PS50929"/>
    </source>
</evidence>
<name>U3B0Z9_9VIBR</name>
<keyword evidence="21" id="KW-1185">Reference proteome</keyword>
<organism evidence="20 21">
    <name type="scientific">Vibrio ezurae NBRC 102218</name>
    <dbReference type="NCBI Taxonomy" id="1219080"/>
    <lineage>
        <taxon>Bacteria</taxon>
        <taxon>Pseudomonadati</taxon>
        <taxon>Pseudomonadota</taxon>
        <taxon>Gammaproteobacteria</taxon>
        <taxon>Vibrionales</taxon>
        <taxon>Vibrionaceae</taxon>
        <taxon>Vibrio</taxon>
    </lineage>
</organism>
<feature type="domain" description="ABC transporter" evidence="18">
    <location>
        <begin position="342"/>
        <end position="577"/>
    </location>
</feature>
<dbReference type="PANTHER" id="PTHR24221">
    <property type="entry name" value="ATP-BINDING CASSETTE SUB-FAMILY B"/>
    <property type="match status" value="1"/>
</dbReference>
<dbReference type="InterPro" id="IPR011527">
    <property type="entry name" value="ABC1_TM_dom"/>
</dbReference>
<keyword evidence="9" id="KW-0029">Amino-acid transport</keyword>
<keyword evidence="5 17" id="KW-0812">Transmembrane</keyword>
<dbReference type="PROSITE" id="PS50893">
    <property type="entry name" value="ABC_TRANSPORTER_2"/>
    <property type="match status" value="1"/>
</dbReference>
<comment type="subcellular location">
    <subcellularLocation>
        <location evidence="1">Cell inner membrane</location>
        <topology evidence="1">Multi-pass membrane protein</topology>
    </subcellularLocation>
</comment>
<dbReference type="PROSITE" id="PS50929">
    <property type="entry name" value="ABC_TM1F"/>
    <property type="match status" value="1"/>
</dbReference>
<dbReference type="GO" id="GO:0045454">
    <property type="term" value="P:cell redox homeostasis"/>
    <property type="evidence" value="ECO:0007669"/>
    <property type="project" value="InterPro"/>
</dbReference>
<dbReference type="NCBIfam" id="TIGR02868">
    <property type="entry name" value="CydC"/>
    <property type="match status" value="1"/>
</dbReference>
<comment type="catalytic activity">
    <reaction evidence="13">
        <text>L-cysteine(in) + ATP + H2O = L-cysteine(out) + ADP + phosphate + H(+)</text>
        <dbReference type="Rhea" id="RHEA:29783"/>
        <dbReference type="ChEBI" id="CHEBI:15377"/>
        <dbReference type="ChEBI" id="CHEBI:15378"/>
        <dbReference type="ChEBI" id="CHEBI:30616"/>
        <dbReference type="ChEBI" id="CHEBI:35235"/>
        <dbReference type="ChEBI" id="CHEBI:43474"/>
        <dbReference type="ChEBI" id="CHEBI:456216"/>
    </reaction>
    <physiologicalReaction direction="left-to-right" evidence="13">
        <dbReference type="Rhea" id="RHEA:29784"/>
    </physiologicalReaction>
</comment>
<protein>
    <recommendedName>
        <fullName evidence="16">Glutathione/L-cysteine transport system ATP-binding/permease protein CydC</fullName>
    </recommendedName>
</protein>
<dbReference type="GO" id="GO:0006865">
    <property type="term" value="P:amino acid transport"/>
    <property type="evidence" value="ECO:0007669"/>
    <property type="project" value="UniProtKB-KW"/>
</dbReference>
<evidence type="ECO:0000256" key="14">
    <source>
        <dbReference type="ARBA" id="ARBA00061534"/>
    </source>
</evidence>
<evidence type="ECO:0000256" key="2">
    <source>
        <dbReference type="ARBA" id="ARBA00022448"/>
    </source>
</evidence>
<keyword evidence="8" id="KW-1278">Translocase</keyword>
<dbReference type="GO" id="GO:0034775">
    <property type="term" value="P:glutathione transmembrane transport"/>
    <property type="evidence" value="ECO:0007669"/>
    <property type="project" value="InterPro"/>
</dbReference>
<dbReference type="InterPro" id="IPR014223">
    <property type="entry name" value="ABC_CydC/D"/>
</dbReference>
<evidence type="ECO:0000256" key="4">
    <source>
        <dbReference type="ARBA" id="ARBA00022519"/>
    </source>
</evidence>
<dbReference type="InterPro" id="IPR017871">
    <property type="entry name" value="ABC_transporter-like_CS"/>
</dbReference>
<keyword evidence="11 17" id="KW-0472">Membrane</keyword>
<dbReference type="GO" id="GO:0140359">
    <property type="term" value="F:ABC-type transporter activity"/>
    <property type="evidence" value="ECO:0007669"/>
    <property type="project" value="InterPro"/>
</dbReference>
<evidence type="ECO:0000256" key="8">
    <source>
        <dbReference type="ARBA" id="ARBA00022967"/>
    </source>
</evidence>
<dbReference type="Proteomes" id="UP000016562">
    <property type="component" value="Unassembled WGS sequence"/>
</dbReference>
<dbReference type="PANTHER" id="PTHR24221:SF653">
    <property type="entry name" value="TRANSPORT ATP-BINDING PROTEIN CYDC"/>
    <property type="match status" value="1"/>
</dbReference>
<keyword evidence="4" id="KW-0997">Cell inner membrane</keyword>
<dbReference type="InterPro" id="IPR003593">
    <property type="entry name" value="AAA+_ATPase"/>
</dbReference>
<dbReference type="InterPro" id="IPR027417">
    <property type="entry name" value="P-loop_NTPase"/>
</dbReference>
<dbReference type="Gene3D" id="3.40.50.300">
    <property type="entry name" value="P-loop containing nucleotide triphosphate hydrolases"/>
    <property type="match status" value="1"/>
</dbReference>
<dbReference type="eggNOG" id="COG4987">
    <property type="taxonomic scope" value="Bacteria"/>
</dbReference>
<dbReference type="GO" id="GO:0005886">
    <property type="term" value="C:plasma membrane"/>
    <property type="evidence" value="ECO:0007669"/>
    <property type="project" value="UniProtKB-SubCell"/>
</dbReference>
<comment type="catalytic activity">
    <reaction evidence="12">
        <text>glutathione(in) + ATP + H2O = glutathione(out) + ADP + phosphate + H(+)</text>
        <dbReference type="Rhea" id="RHEA:29787"/>
        <dbReference type="ChEBI" id="CHEBI:15377"/>
        <dbReference type="ChEBI" id="CHEBI:15378"/>
        <dbReference type="ChEBI" id="CHEBI:30616"/>
        <dbReference type="ChEBI" id="CHEBI:43474"/>
        <dbReference type="ChEBI" id="CHEBI:57925"/>
        <dbReference type="ChEBI" id="CHEBI:456216"/>
    </reaction>
    <physiologicalReaction direction="left-to-right" evidence="12">
        <dbReference type="Rhea" id="RHEA:29788"/>
    </physiologicalReaction>
</comment>
<evidence type="ECO:0000256" key="12">
    <source>
        <dbReference type="ARBA" id="ARBA00050301"/>
    </source>
</evidence>
<feature type="transmembrane region" description="Helical" evidence="17">
    <location>
        <begin position="279"/>
        <end position="304"/>
    </location>
</feature>
<evidence type="ECO:0000256" key="13">
    <source>
        <dbReference type="ARBA" id="ARBA00051241"/>
    </source>
</evidence>
<dbReference type="InterPro" id="IPR003439">
    <property type="entry name" value="ABC_transporter-like_ATP-bd"/>
</dbReference>
<proteinExistence type="inferred from homology"/>
<feature type="transmembrane region" description="Helical" evidence="17">
    <location>
        <begin position="138"/>
        <end position="159"/>
    </location>
</feature>
<feature type="transmembrane region" description="Helical" evidence="17">
    <location>
        <begin position="247"/>
        <end position="267"/>
    </location>
</feature>
<evidence type="ECO:0000256" key="3">
    <source>
        <dbReference type="ARBA" id="ARBA00022475"/>
    </source>
</evidence>
<evidence type="ECO:0000256" key="9">
    <source>
        <dbReference type="ARBA" id="ARBA00022970"/>
    </source>
</evidence>
<dbReference type="Gene3D" id="1.20.1560.10">
    <property type="entry name" value="ABC transporter type 1, transmembrane domain"/>
    <property type="match status" value="1"/>
</dbReference>
<keyword evidence="7 20" id="KW-0067">ATP-binding</keyword>
<accession>U3B0Z9</accession>
<dbReference type="PROSITE" id="PS00211">
    <property type="entry name" value="ABC_TRANSPORTER_1"/>
    <property type="match status" value="1"/>
</dbReference>
<evidence type="ECO:0000256" key="1">
    <source>
        <dbReference type="ARBA" id="ARBA00004429"/>
    </source>
</evidence>
<evidence type="ECO:0000256" key="15">
    <source>
        <dbReference type="ARBA" id="ARBA00063833"/>
    </source>
</evidence>
<dbReference type="Pfam" id="PF00005">
    <property type="entry name" value="ABC_tran"/>
    <property type="match status" value="1"/>
</dbReference>
<keyword evidence="10 17" id="KW-1133">Transmembrane helix</keyword>
<dbReference type="GO" id="GO:0005524">
    <property type="term" value="F:ATP binding"/>
    <property type="evidence" value="ECO:0007669"/>
    <property type="project" value="UniProtKB-KW"/>
</dbReference>
<evidence type="ECO:0000256" key="17">
    <source>
        <dbReference type="SAM" id="Phobius"/>
    </source>
</evidence>
<keyword evidence="6" id="KW-0547">Nucleotide-binding</keyword>
<comment type="subunit">
    <text evidence="15">Forms a heterodimer with CydD.</text>
</comment>